<organism evidence="4 5">
    <name type="scientific">Mesorhizobium sangaii</name>
    <dbReference type="NCBI Taxonomy" id="505389"/>
    <lineage>
        <taxon>Bacteria</taxon>
        <taxon>Pseudomonadati</taxon>
        <taxon>Pseudomonadota</taxon>
        <taxon>Alphaproteobacteria</taxon>
        <taxon>Hyphomicrobiales</taxon>
        <taxon>Phyllobacteriaceae</taxon>
        <taxon>Mesorhizobium</taxon>
    </lineage>
</organism>
<proteinExistence type="inferred from homology"/>
<dbReference type="PANTHER" id="PTHR16943">
    <property type="entry name" value="2-METHYLCITRATE DEHYDRATASE-RELATED"/>
    <property type="match status" value="1"/>
</dbReference>
<dbReference type="EMBL" id="JACHEF010000026">
    <property type="protein sequence ID" value="MBB6414416.1"/>
    <property type="molecule type" value="Genomic_DNA"/>
</dbReference>
<evidence type="ECO:0000256" key="1">
    <source>
        <dbReference type="ARBA" id="ARBA00006174"/>
    </source>
</evidence>
<dbReference type="InterPro" id="IPR042188">
    <property type="entry name" value="MmgE/PrpD_sf_2"/>
</dbReference>
<evidence type="ECO:0000259" key="2">
    <source>
        <dbReference type="Pfam" id="PF03972"/>
    </source>
</evidence>
<dbReference type="InterPro" id="IPR045337">
    <property type="entry name" value="MmgE_PrpD_C"/>
</dbReference>
<dbReference type="Proteomes" id="UP000556329">
    <property type="component" value="Unassembled WGS sequence"/>
</dbReference>
<gene>
    <name evidence="4" type="ORF">HNQ71_007126</name>
</gene>
<evidence type="ECO:0000313" key="4">
    <source>
        <dbReference type="EMBL" id="MBB6414416.1"/>
    </source>
</evidence>
<feature type="domain" description="MmgE/PrpD N-terminal" evidence="2">
    <location>
        <begin position="6"/>
        <end position="244"/>
    </location>
</feature>
<dbReference type="InterPro" id="IPR042183">
    <property type="entry name" value="MmgE/PrpD_sf_1"/>
</dbReference>
<dbReference type="AlphaFoldDB" id="A0A841PGZ1"/>
<evidence type="ECO:0000313" key="5">
    <source>
        <dbReference type="Proteomes" id="UP000556329"/>
    </source>
</evidence>
<keyword evidence="5" id="KW-1185">Reference proteome</keyword>
<dbReference type="RefSeq" id="WP_184879582.1">
    <property type="nucleotide sequence ID" value="NZ_JACHEF010000026.1"/>
</dbReference>
<dbReference type="PANTHER" id="PTHR16943:SF8">
    <property type="entry name" value="2-METHYLCITRATE DEHYDRATASE"/>
    <property type="match status" value="1"/>
</dbReference>
<comment type="similarity">
    <text evidence="1">Belongs to the PrpD family.</text>
</comment>
<dbReference type="InterPro" id="IPR005656">
    <property type="entry name" value="MmgE_PrpD"/>
</dbReference>
<comment type="caution">
    <text evidence="4">The sequence shown here is derived from an EMBL/GenBank/DDBJ whole genome shotgun (WGS) entry which is preliminary data.</text>
</comment>
<dbReference type="Pfam" id="PF19305">
    <property type="entry name" value="MmgE_PrpD_C"/>
    <property type="match status" value="1"/>
</dbReference>
<sequence>MSLTRDVANMVANLTYDELPAHVCDKAKLLVLDHVGCMIAGSTTRGAHQMTPYLGRIDSGGPSTVFGTSLRFHPANAAHANAHGVSMLSLDDSYILFGHPGASIIPAALAVAEDVGSSGKELITAIVGGYEMSLRLGTAMRPSEDRDRQVKGYATWQIFGACTAASLLYRFTATQIVDAYGLTPMHAPLPFLRKFHSRPMSLLKNNYGWANKGAITAVDLVRAGFHGNRTIFDGDDGFWAMAGSDRFEPGDMLDRWGERYFILETGFKPFGVCRWIHTAVDCLRALLSRHRFSHADIKGIHVETVSEFVRDFNGPWPQSTVEAAFHIPYALALELHDKSSATGLREDDLADKDLQETASRISLSTLAGADEKFYAEKRLPARVSVTLENGETLSAEADVPTGAPGGPAFGPAQVEAKFLTLVKPVFGEANAVRLKESLLELESLSVRDALKSCAVA</sequence>
<evidence type="ECO:0000259" key="3">
    <source>
        <dbReference type="Pfam" id="PF19305"/>
    </source>
</evidence>
<accession>A0A841PGZ1</accession>
<feature type="domain" description="MmgE/PrpD C-terminal" evidence="3">
    <location>
        <begin position="271"/>
        <end position="435"/>
    </location>
</feature>
<dbReference type="InterPro" id="IPR036148">
    <property type="entry name" value="MmgE/PrpD_sf"/>
</dbReference>
<name>A0A841PGZ1_9HYPH</name>
<dbReference type="Pfam" id="PF03972">
    <property type="entry name" value="MmgE_PrpD_N"/>
    <property type="match status" value="1"/>
</dbReference>
<reference evidence="4 5" key="1">
    <citation type="submission" date="2020-08" db="EMBL/GenBank/DDBJ databases">
        <title>Genomic Encyclopedia of Type Strains, Phase IV (KMG-IV): sequencing the most valuable type-strain genomes for metagenomic binning, comparative biology and taxonomic classification.</title>
        <authorList>
            <person name="Goeker M."/>
        </authorList>
    </citation>
    <scope>NUCLEOTIDE SEQUENCE [LARGE SCALE GENOMIC DNA]</scope>
    <source>
        <strain evidence="4 5">DSM 100039</strain>
    </source>
</reference>
<dbReference type="InterPro" id="IPR045336">
    <property type="entry name" value="MmgE_PrpD_N"/>
</dbReference>
<dbReference type="GO" id="GO:0016829">
    <property type="term" value="F:lyase activity"/>
    <property type="evidence" value="ECO:0007669"/>
    <property type="project" value="InterPro"/>
</dbReference>
<protein>
    <submittedName>
        <fullName evidence="4">2-methylcitrate dehydratase PrpD</fullName>
    </submittedName>
</protein>
<dbReference type="Gene3D" id="3.30.1330.120">
    <property type="entry name" value="2-methylcitrate dehydratase PrpD"/>
    <property type="match status" value="1"/>
</dbReference>
<dbReference type="Gene3D" id="1.10.4100.10">
    <property type="entry name" value="2-methylcitrate dehydratase PrpD"/>
    <property type="match status" value="1"/>
</dbReference>
<dbReference type="SUPFAM" id="SSF103378">
    <property type="entry name" value="2-methylcitrate dehydratase PrpD"/>
    <property type="match status" value="1"/>
</dbReference>